<gene>
    <name evidence="2" type="ORF">HHL25_23020</name>
</gene>
<evidence type="ECO:0000313" key="3">
    <source>
        <dbReference type="Proteomes" id="UP000541470"/>
    </source>
</evidence>
<keyword evidence="1" id="KW-0472">Membrane</keyword>
<feature type="transmembrane region" description="Helical" evidence="1">
    <location>
        <begin position="20"/>
        <end position="37"/>
    </location>
</feature>
<feature type="transmembrane region" description="Helical" evidence="1">
    <location>
        <begin position="143"/>
        <end position="160"/>
    </location>
</feature>
<evidence type="ECO:0000313" key="2">
    <source>
        <dbReference type="EMBL" id="NML77015.1"/>
    </source>
</evidence>
<sequence>MIIRRVFFGSGAGGSRLHPIRALLVLMAICSICILTDEYSNHLPALASWMLSALAHVSLVIAFGELSLVILGLQGMVSAELAMGRGGFTMPNPFETVYAGPKPLILALCLIAALYMTSTTLLLPFTSFGYNDDQCSQSPYGPYRFALLLINMIPGYDACIKDPSLVYRTVRYIINLAILGTLLARLPAMIQANQK</sequence>
<feature type="transmembrane region" description="Helical" evidence="1">
    <location>
        <begin position="49"/>
        <end position="73"/>
    </location>
</feature>
<dbReference type="AlphaFoldDB" id="A0A7Y0B0X7"/>
<evidence type="ECO:0000256" key="1">
    <source>
        <dbReference type="SAM" id="Phobius"/>
    </source>
</evidence>
<protein>
    <submittedName>
        <fullName evidence="2">Uncharacterized protein</fullName>
    </submittedName>
</protein>
<reference evidence="2 3" key="1">
    <citation type="submission" date="2020-04" db="EMBL/GenBank/DDBJ databases">
        <title>Rhizobium sp. S-51 isolated from soil.</title>
        <authorList>
            <person name="Dahal R.H."/>
        </authorList>
    </citation>
    <scope>NUCLEOTIDE SEQUENCE [LARGE SCALE GENOMIC DNA]</scope>
    <source>
        <strain evidence="2 3">S-51</strain>
    </source>
</reference>
<dbReference type="RefSeq" id="WP_169595587.1">
    <property type="nucleotide sequence ID" value="NZ_JABBGK010000011.1"/>
</dbReference>
<keyword evidence="1" id="KW-0812">Transmembrane</keyword>
<dbReference type="EMBL" id="JABBGK010000011">
    <property type="protein sequence ID" value="NML77015.1"/>
    <property type="molecule type" value="Genomic_DNA"/>
</dbReference>
<name>A0A7Y0B0X7_9HYPH</name>
<organism evidence="2 3">
    <name type="scientific">Rhizobium terricola</name>
    <dbReference type="NCBI Taxonomy" id="2728849"/>
    <lineage>
        <taxon>Bacteria</taxon>
        <taxon>Pseudomonadati</taxon>
        <taxon>Pseudomonadota</taxon>
        <taxon>Alphaproteobacteria</taxon>
        <taxon>Hyphomicrobiales</taxon>
        <taxon>Rhizobiaceae</taxon>
        <taxon>Rhizobium/Agrobacterium group</taxon>
        <taxon>Rhizobium</taxon>
    </lineage>
</organism>
<keyword evidence="3" id="KW-1185">Reference proteome</keyword>
<dbReference type="Proteomes" id="UP000541470">
    <property type="component" value="Unassembled WGS sequence"/>
</dbReference>
<keyword evidence="1" id="KW-1133">Transmembrane helix</keyword>
<feature type="transmembrane region" description="Helical" evidence="1">
    <location>
        <begin position="104"/>
        <end position="123"/>
    </location>
</feature>
<feature type="transmembrane region" description="Helical" evidence="1">
    <location>
        <begin position="172"/>
        <end position="190"/>
    </location>
</feature>
<accession>A0A7Y0B0X7</accession>
<proteinExistence type="predicted"/>
<comment type="caution">
    <text evidence="2">The sequence shown here is derived from an EMBL/GenBank/DDBJ whole genome shotgun (WGS) entry which is preliminary data.</text>
</comment>